<feature type="domain" description="Zinc-ribbon" evidence="1">
    <location>
        <begin position="88"/>
        <end position="109"/>
    </location>
</feature>
<dbReference type="KEGG" id="mbu:Mbur_0318"/>
<dbReference type="Proteomes" id="UP000001979">
    <property type="component" value="Chromosome"/>
</dbReference>
<dbReference type="SUPFAM" id="SSF50346">
    <property type="entry name" value="PRC-barrel domain"/>
    <property type="match status" value="1"/>
</dbReference>
<dbReference type="GeneID" id="3997474"/>
<name>Q12Z07_METBU</name>
<keyword evidence="3" id="KW-1185">Reference proteome</keyword>
<accession>Q12Z07</accession>
<gene>
    <name evidence="2" type="ordered locus">Mbur_0318</name>
</gene>
<dbReference type="AlphaFoldDB" id="Q12Z07"/>
<organism evidence="2 3">
    <name type="scientific">Methanococcoides burtonii (strain DSM 6242 / NBRC 107633 / OCM 468 / ACE-M)</name>
    <dbReference type="NCBI Taxonomy" id="259564"/>
    <lineage>
        <taxon>Archaea</taxon>
        <taxon>Methanobacteriati</taxon>
        <taxon>Methanobacteriota</taxon>
        <taxon>Stenosarchaea group</taxon>
        <taxon>Methanomicrobia</taxon>
        <taxon>Methanosarcinales</taxon>
        <taxon>Methanosarcinaceae</taxon>
        <taxon>Methanococcoides</taxon>
    </lineage>
</organism>
<protein>
    <submittedName>
        <fullName evidence="2">PRC-barrel domain protein</fullName>
    </submittedName>
</protein>
<reference evidence="3" key="1">
    <citation type="journal article" date="2009" name="ISME J.">
        <title>The genome sequence of the psychrophilic archaeon, Methanococcoides burtonii: the role of genome evolution in cold adaptation.</title>
        <authorList>
            <person name="Allen M.A."/>
            <person name="Lauro F.M."/>
            <person name="Williams T.J."/>
            <person name="Burg D."/>
            <person name="Siddiqui K.S."/>
            <person name="De Francisci D."/>
            <person name="Chong K.W."/>
            <person name="Pilak O."/>
            <person name="Chew H.H."/>
            <person name="De Maere M.Z."/>
            <person name="Ting L."/>
            <person name="Katrib M."/>
            <person name="Ng C."/>
            <person name="Sowers K.R."/>
            <person name="Galperin M.Y."/>
            <person name="Anderson I.J."/>
            <person name="Ivanova N."/>
            <person name="Dalin E."/>
            <person name="Martinez M."/>
            <person name="Lapidus A."/>
            <person name="Hauser L."/>
            <person name="Land M."/>
            <person name="Thomas T."/>
            <person name="Cavicchioli R."/>
        </authorList>
    </citation>
    <scope>NUCLEOTIDE SEQUENCE [LARGE SCALE GENOMIC DNA]</scope>
    <source>
        <strain evidence="3">DSM 6242 / NBRC 107633 / OCM 468 / ACE-M</strain>
    </source>
</reference>
<dbReference type="Pfam" id="PF13240">
    <property type="entry name" value="Zn_Ribbon_1"/>
    <property type="match status" value="1"/>
</dbReference>
<dbReference type="Gene3D" id="2.30.30.240">
    <property type="entry name" value="PRC-barrel domain"/>
    <property type="match status" value="1"/>
</dbReference>
<evidence type="ECO:0000313" key="3">
    <source>
        <dbReference type="Proteomes" id="UP000001979"/>
    </source>
</evidence>
<evidence type="ECO:0000313" key="2">
    <source>
        <dbReference type="EMBL" id="ABE51319.1"/>
    </source>
</evidence>
<sequence length="110" mass="11899">MEKKAKQTLRKEKIIGMQVIDSSGYIRGKVKELSLVVGEPDQALVIEDEDGNESEAPWSRISAAGDVILLKSEEYSANKSSSSMSHRCPSCNSEIGGGAMFCTNCGTDLR</sequence>
<dbReference type="HOGENOM" id="CLU_2165251_0_0_2"/>
<dbReference type="RefSeq" id="WP_011498481.1">
    <property type="nucleotide sequence ID" value="NC_007955.1"/>
</dbReference>
<dbReference type="InterPro" id="IPR011033">
    <property type="entry name" value="PRC_barrel-like_sf"/>
</dbReference>
<dbReference type="OrthoDB" id="68960at2157"/>
<dbReference type="InterPro" id="IPR026870">
    <property type="entry name" value="Zinc_ribbon_dom"/>
</dbReference>
<evidence type="ECO:0000259" key="1">
    <source>
        <dbReference type="Pfam" id="PF13240"/>
    </source>
</evidence>
<proteinExistence type="predicted"/>
<dbReference type="EMBL" id="CP000300">
    <property type="protein sequence ID" value="ABE51319.1"/>
    <property type="molecule type" value="Genomic_DNA"/>
</dbReference>